<feature type="signal peptide" evidence="1">
    <location>
        <begin position="1"/>
        <end position="15"/>
    </location>
</feature>
<keyword evidence="3" id="KW-1185">Reference proteome</keyword>
<comment type="caution">
    <text evidence="2">The sequence shown here is derived from an EMBL/GenBank/DDBJ whole genome shotgun (WGS) entry which is preliminary data.</text>
</comment>
<name>A0AAV8YLM2_9CUCU</name>
<sequence>MWAVVAACVCVCVAATPQPLHLERDSFRRPAAAVWQKRLVADHQQPGNPPEEFSDFSQHLPQLSAVNSQLMLRSPRDSANTTSRK</sequence>
<gene>
    <name evidence="2" type="ORF">NQ318_000182</name>
</gene>
<proteinExistence type="predicted"/>
<reference evidence="2" key="1">
    <citation type="journal article" date="2023" name="Insect Mol. Biol.">
        <title>Genome sequencing provides insights into the evolution of gene families encoding plant cell wall-degrading enzymes in longhorned beetles.</title>
        <authorList>
            <person name="Shin N.R."/>
            <person name="Okamura Y."/>
            <person name="Kirsch R."/>
            <person name="Pauchet Y."/>
        </authorList>
    </citation>
    <scope>NUCLEOTIDE SEQUENCE</scope>
    <source>
        <strain evidence="2">AMC_N1</strain>
    </source>
</reference>
<protein>
    <submittedName>
        <fullName evidence="2">Uncharacterized protein</fullName>
    </submittedName>
</protein>
<feature type="chain" id="PRO_5043978765" evidence="1">
    <location>
        <begin position="16"/>
        <end position="85"/>
    </location>
</feature>
<dbReference type="Proteomes" id="UP001162162">
    <property type="component" value="Unassembled WGS sequence"/>
</dbReference>
<keyword evidence="1" id="KW-0732">Signal</keyword>
<accession>A0AAV8YLM2</accession>
<organism evidence="2 3">
    <name type="scientific">Aromia moschata</name>
    <dbReference type="NCBI Taxonomy" id="1265417"/>
    <lineage>
        <taxon>Eukaryota</taxon>
        <taxon>Metazoa</taxon>
        <taxon>Ecdysozoa</taxon>
        <taxon>Arthropoda</taxon>
        <taxon>Hexapoda</taxon>
        <taxon>Insecta</taxon>
        <taxon>Pterygota</taxon>
        <taxon>Neoptera</taxon>
        <taxon>Endopterygota</taxon>
        <taxon>Coleoptera</taxon>
        <taxon>Polyphaga</taxon>
        <taxon>Cucujiformia</taxon>
        <taxon>Chrysomeloidea</taxon>
        <taxon>Cerambycidae</taxon>
        <taxon>Cerambycinae</taxon>
        <taxon>Callichromatini</taxon>
        <taxon>Aromia</taxon>
    </lineage>
</organism>
<evidence type="ECO:0000313" key="2">
    <source>
        <dbReference type="EMBL" id="KAJ8951486.1"/>
    </source>
</evidence>
<evidence type="ECO:0000313" key="3">
    <source>
        <dbReference type="Proteomes" id="UP001162162"/>
    </source>
</evidence>
<dbReference type="AlphaFoldDB" id="A0AAV8YLM2"/>
<dbReference type="EMBL" id="JAPWTK010000083">
    <property type="protein sequence ID" value="KAJ8951486.1"/>
    <property type="molecule type" value="Genomic_DNA"/>
</dbReference>
<evidence type="ECO:0000256" key="1">
    <source>
        <dbReference type="SAM" id="SignalP"/>
    </source>
</evidence>